<dbReference type="AlphaFoldDB" id="A0A7W5DN77"/>
<dbReference type="EMBL" id="JACHXQ010000014">
    <property type="protein sequence ID" value="MBB3185559.1"/>
    <property type="molecule type" value="Genomic_DNA"/>
</dbReference>
<sequence length="70" mass="8321">MAVLLFEILLNATSMFNHGNVRLPARLDRWLRLVVVTPDMHRVHHSIVRQETDSNFGFNLPWWNRLFGTY</sequence>
<gene>
    <name evidence="2" type="ORF">FHR95_003149</name>
</gene>
<evidence type="ECO:0000313" key="2">
    <source>
        <dbReference type="EMBL" id="MBB3185559.1"/>
    </source>
</evidence>
<protein>
    <submittedName>
        <fullName evidence="2">Sterol desaturase/sphingolipid hydroxylase (Fatty acid hydroxylase superfamily)</fullName>
    </submittedName>
</protein>
<organism evidence="2 3">
    <name type="scientific">Halomonas fontilapidosi</name>
    <dbReference type="NCBI Taxonomy" id="616675"/>
    <lineage>
        <taxon>Bacteria</taxon>
        <taxon>Pseudomonadati</taxon>
        <taxon>Pseudomonadota</taxon>
        <taxon>Gammaproteobacteria</taxon>
        <taxon>Oceanospirillales</taxon>
        <taxon>Halomonadaceae</taxon>
        <taxon>Halomonas</taxon>
    </lineage>
</organism>
<proteinExistence type="predicted"/>
<dbReference type="GO" id="GO:0016491">
    <property type="term" value="F:oxidoreductase activity"/>
    <property type="evidence" value="ECO:0007669"/>
    <property type="project" value="InterPro"/>
</dbReference>
<keyword evidence="3" id="KW-1185">Reference proteome</keyword>
<dbReference type="GO" id="GO:0005506">
    <property type="term" value="F:iron ion binding"/>
    <property type="evidence" value="ECO:0007669"/>
    <property type="project" value="InterPro"/>
</dbReference>
<evidence type="ECO:0000313" key="3">
    <source>
        <dbReference type="Proteomes" id="UP000563050"/>
    </source>
</evidence>
<dbReference type="RefSeq" id="WP_246378643.1">
    <property type="nucleotide sequence ID" value="NZ_JACHXQ010000014.1"/>
</dbReference>
<dbReference type="InterPro" id="IPR006694">
    <property type="entry name" value="Fatty_acid_hydroxylase"/>
</dbReference>
<dbReference type="Proteomes" id="UP000563050">
    <property type="component" value="Unassembled WGS sequence"/>
</dbReference>
<evidence type="ECO:0000259" key="1">
    <source>
        <dbReference type="Pfam" id="PF04116"/>
    </source>
</evidence>
<dbReference type="Pfam" id="PF04116">
    <property type="entry name" value="FA_hydroxylase"/>
    <property type="match status" value="1"/>
</dbReference>
<dbReference type="GO" id="GO:0008610">
    <property type="term" value="P:lipid biosynthetic process"/>
    <property type="evidence" value="ECO:0007669"/>
    <property type="project" value="InterPro"/>
</dbReference>
<comment type="caution">
    <text evidence="2">The sequence shown here is derived from an EMBL/GenBank/DDBJ whole genome shotgun (WGS) entry which is preliminary data.</text>
</comment>
<reference evidence="2 3" key="1">
    <citation type="submission" date="2020-08" db="EMBL/GenBank/DDBJ databases">
        <title>Genomic Encyclopedia of Type Strains, Phase III (KMG-III): the genomes of soil and plant-associated and newly described type strains.</title>
        <authorList>
            <person name="Whitman W."/>
        </authorList>
    </citation>
    <scope>NUCLEOTIDE SEQUENCE [LARGE SCALE GENOMIC DNA]</scope>
    <source>
        <strain evidence="2 3">CECT 7341</strain>
    </source>
</reference>
<feature type="domain" description="Fatty acid hydroxylase" evidence="1">
    <location>
        <begin position="3"/>
        <end position="69"/>
    </location>
</feature>
<accession>A0A7W5DN77</accession>
<name>A0A7W5DN77_9GAMM</name>